<dbReference type="AlphaFoldDB" id="A0A9X0I4M0"/>
<organism evidence="1 2">
    <name type="scientific">Micromonospora maris</name>
    <dbReference type="NCBI Taxonomy" id="1003110"/>
    <lineage>
        <taxon>Bacteria</taxon>
        <taxon>Bacillati</taxon>
        <taxon>Actinomycetota</taxon>
        <taxon>Actinomycetes</taxon>
        <taxon>Micromonosporales</taxon>
        <taxon>Micromonosporaceae</taxon>
        <taxon>Micromonospora</taxon>
    </lineage>
</organism>
<name>A0A9X0I4M0_9ACTN</name>
<gene>
    <name evidence="1" type="ORF">ADL17_28230</name>
</gene>
<sequence>MPDSAAADGLLAVHDGLRTALAGRPEIHVAWGPELAEDTSPAAAALRAVEASWEWSALGFASRSFWDLHVGILPVESGFSVGLHWTRALDHEVRPWAPIAVPGGTLRFAAVAGEYQLLTADSTGVATHSIRSAVDVALAVATRVLSKITDDAHPAEVFAPTDCTTREKTCG</sequence>
<dbReference type="RefSeq" id="WP_013736368.1">
    <property type="nucleotide sequence ID" value="NZ_LMWI01000002.1"/>
</dbReference>
<dbReference type="Proteomes" id="UP000053246">
    <property type="component" value="Unassembled WGS sequence"/>
</dbReference>
<evidence type="ECO:0000313" key="1">
    <source>
        <dbReference type="EMBL" id="KUJ46761.1"/>
    </source>
</evidence>
<reference evidence="1 2" key="1">
    <citation type="submission" date="2015-10" db="EMBL/GenBank/DDBJ databases">
        <authorList>
            <person name="Ju K.-S."/>
            <person name="Doroghazi J.R."/>
            <person name="Metcalf W.W."/>
        </authorList>
    </citation>
    <scope>NUCLEOTIDE SEQUENCE [LARGE SCALE GENOMIC DNA]</scope>
    <source>
        <strain evidence="1 2">NRRL B-24793</strain>
    </source>
</reference>
<proteinExistence type="predicted"/>
<protein>
    <submittedName>
        <fullName evidence="1">Uncharacterized protein</fullName>
    </submittedName>
</protein>
<keyword evidence="2" id="KW-1185">Reference proteome</keyword>
<comment type="caution">
    <text evidence="1">The sequence shown here is derived from an EMBL/GenBank/DDBJ whole genome shotgun (WGS) entry which is preliminary data.</text>
</comment>
<accession>A0A9X0I4M0</accession>
<evidence type="ECO:0000313" key="2">
    <source>
        <dbReference type="Proteomes" id="UP000053246"/>
    </source>
</evidence>
<dbReference type="EMBL" id="LMWI01000002">
    <property type="protein sequence ID" value="KUJ46761.1"/>
    <property type="molecule type" value="Genomic_DNA"/>
</dbReference>